<evidence type="ECO:0000256" key="6">
    <source>
        <dbReference type="PROSITE-ProRule" id="PRU10086"/>
    </source>
</evidence>
<evidence type="ECO:0000313" key="10">
    <source>
        <dbReference type="EMBL" id="KAL1516035.1"/>
    </source>
</evidence>
<dbReference type="GO" id="GO:0009368">
    <property type="term" value="C:endopeptidase Clp complex"/>
    <property type="evidence" value="ECO:0007669"/>
    <property type="project" value="TreeGrafter"/>
</dbReference>
<organism evidence="10 11">
    <name type="scientific">Prymnesium parvum</name>
    <name type="common">Toxic golden alga</name>
    <dbReference type="NCBI Taxonomy" id="97485"/>
    <lineage>
        <taxon>Eukaryota</taxon>
        <taxon>Haptista</taxon>
        <taxon>Haptophyta</taxon>
        <taxon>Prymnesiophyceae</taxon>
        <taxon>Prymnesiales</taxon>
        <taxon>Prymnesiaceae</taxon>
        <taxon>Prymnesium</taxon>
    </lineage>
</organism>
<dbReference type="GO" id="GO:0004252">
    <property type="term" value="F:serine-type endopeptidase activity"/>
    <property type="evidence" value="ECO:0007669"/>
    <property type="project" value="UniProtKB-EC"/>
</dbReference>
<evidence type="ECO:0000256" key="2">
    <source>
        <dbReference type="ARBA" id="ARBA00022670"/>
    </source>
</evidence>
<dbReference type="FunFam" id="3.90.226.10:FF:000002">
    <property type="entry name" value="ATP-dependent Clp protease proteolytic subunit"/>
    <property type="match status" value="1"/>
</dbReference>
<dbReference type="Gene3D" id="3.90.226.10">
    <property type="entry name" value="2-enoyl-CoA Hydratase, Chain A, domain 1"/>
    <property type="match status" value="1"/>
</dbReference>
<dbReference type="PROSITE" id="PS00382">
    <property type="entry name" value="CLP_PROTEASE_HIS"/>
    <property type="match status" value="1"/>
</dbReference>
<dbReference type="NCBIfam" id="NF001368">
    <property type="entry name" value="PRK00277.1"/>
    <property type="match status" value="1"/>
</dbReference>
<reference evidence="10 11" key="1">
    <citation type="journal article" date="2024" name="Science">
        <title>Giant polyketide synthase enzymes in the biosynthesis of giant marine polyether toxins.</title>
        <authorList>
            <person name="Fallon T.R."/>
            <person name="Shende V.V."/>
            <person name="Wierzbicki I.H."/>
            <person name="Pendleton A.L."/>
            <person name="Watervoot N.F."/>
            <person name="Auber R.P."/>
            <person name="Gonzalez D.J."/>
            <person name="Wisecaver J.H."/>
            <person name="Moore B.S."/>
        </authorList>
    </citation>
    <scope>NUCLEOTIDE SEQUENCE [LARGE SCALE GENOMIC DNA]</scope>
    <source>
        <strain evidence="10 11">12B1</strain>
    </source>
</reference>
<comment type="caution">
    <text evidence="10">The sequence shown here is derived from an EMBL/GenBank/DDBJ whole genome shotgun (WGS) entry which is preliminary data.</text>
</comment>
<evidence type="ECO:0000256" key="1">
    <source>
        <dbReference type="ARBA" id="ARBA00007039"/>
    </source>
</evidence>
<dbReference type="InterPro" id="IPR029045">
    <property type="entry name" value="ClpP/crotonase-like_dom_sf"/>
</dbReference>
<dbReference type="PROSITE" id="PS00381">
    <property type="entry name" value="CLP_PROTEASE_SER"/>
    <property type="match status" value="1"/>
</dbReference>
<dbReference type="HAMAP" id="MF_00444">
    <property type="entry name" value="ClpP"/>
    <property type="match status" value="1"/>
</dbReference>
<accession>A0AB34JB78</accession>
<dbReference type="InterPro" id="IPR023562">
    <property type="entry name" value="ClpP/TepA"/>
</dbReference>
<dbReference type="NCBIfam" id="NF009205">
    <property type="entry name" value="PRK12553.1"/>
    <property type="match status" value="1"/>
</dbReference>
<evidence type="ECO:0000256" key="8">
    <source>
        <dbReference type="RuleBase" id="RU003567"/>
    </source>
</evidence>
<feature type="active site" evidence="5">
    <location>
        <position position="140"/>
    </location>
</feature>
<comment type="similarity">
    <text evidence="1 8">Belongs to the peptidase S14 family.</text>
</comment>
<dbReference type="Pfam" id="PF00574">
    <property type="entry name" value="CLP_protease"/>
    <property type="match status" value="1"/>
</dbReference>
<dbReference type="PANTHER" id="PTHR10381">
    <property type="entry name" value="ATP-DEPENDENT CLP PROTEASE PROTEOLYTIC SUBUNIT"/>
    <property type="match status" value="1"/>
</dbReference>
<evidence type="ECO:0000256" key="5">
    <source>
        <dbReference type="PROSITE-ProRule" id="PRU10085"/>
    </source>
</evidence>
<dbReference type="EC" id="3.4.21.92" evidence="7"/>
<evidence type="ECO:0000256" key="4">
    <source>
        <dbReference type="ARBA" id="ARBA00022825"/>
    </source>
</evidence>
<sequence>MRVGGGVLLALHACLAVRHTPSVHARHARTAVERSRPYMMPIGVPKVAYRVPGAQYSDWVDLYNRLYRERILFLGQQIDDEIANQMIGIMLYLDSEDQNKPINMYINCPGGSVTAGFAMFDTMRHIKSEVSTINVGIAASMGSFLLVGGAKGKRLALPHSRVMIHQPLGRAQGQASDIKIEAENILQIRDRVVGYYSKLSGQPREKVQRDLDRDNFLCAQEALDYGLIDRVIQR</sequence>
<dbReference type="Proteomes" id="UP001515480">
    <property type="component" value="Unassembled WGS sequence"/>
</dbReference>
<dbReference type="InterPro" id="IPR001907">
    <property type="entry name" value="ClpP"/>
</dbReference>
<feature type="signal peptide" evidence="9">
    <location>
        <begin position="1"/>
        <end position="25"/>
    </location>
</feature>
<keyword evidence="11" id="KW-1185">Reference proteome</keyword>
<keyword evidence="4 7" id="KW-0720">Serine protease</keyword>
<dbReference type="InterPro" id="IPR033135">
    <property type="entry name" value="ClpP_His_AS"/>
</dbReference>
<keyword evidence="3 7" id="KW-0378">Hydrolase</keyword>
<evidence type="ECO:0000256" key="7">
    <source>
        <dbReference type="RuleBase" id="RU000549"/>
    </source>
</evidence>
<evidence type="ECO:0000256" key="3">
    <source>
        <dbReference type="ARBA" id="ARBA00022801"/>
    </source>
</evidence>
<feature type="chain" id="PRO_5044301253" description="ATP-dependent Clp protease proteolytic subunit" evidence="9">
    <location>
        <begin position="26"/>
        <end position="234"/>
    </location>
</feature>
<proteinExistence type="inferred from homology"/>
<dbReference type="GO" id="GO:0006515">
    <property type="term" value="P:protein quality control for misfolded or incompletely synthesized proteins"/>
    <property type="evidence" value="ECO:0007669"/>
    <property type="project" value="TreeGrafter"/>
</dbReference>
<dbReference type="InterPro" id="IPR018215">
    <property type="entry name" value="ClpP_Ser_AS"/>
</dbReference>
<evidence type="ECO:0000256" key="9">
    <source>
        <dbReference type="SAM" id="SignalP"/>
    </source>
</evidence>
<keyword evidence="2 7" id="KW-0645">Protease</keyword>
<dbReference type="CDD" id="cd07017">
    <property type="entry name" value="S14_ClpP_2"/>
    <property type="match status" value="1"/>
</dbReference>
<dbReference type="PRINTS" id="PR00127">
    <property type="entry name" value="CLPPROTEASEP"/>
</dbReference>
<dbReference type="SUPFAM" id="SSF52096">
    <property type="entry name" value="ClpP/crotonase"/>
    <property type="match status" value="1"/>
</dbReference>
<evidence type="ECO:0000313" key="11">
    <source>
        <dbReference type="Proteomes" id="UP001515480"/>
    </source>
</evidence>
<dbReference type="GO" id="GO:0004176">
    <property type="term" value="F:ATP-dependent peptidase activity"/>
    <property type="evidence" value="ECO:0007669"/>
    <property type="project" value="InterPro"/>
</dbReference>
<dbReference type="AlphaFoldDB" id="A0AB34JB78"/>
<gene>
    <name evidence="10" type="ORF">AB1Y20_002648</name>
</gene>
<dbReference type="GO" id="GO:0051117">
    <property type="term" value="F:ATPase binding"/>
    <property type="evidence" value="ECO:0007669"/>
    <property type="project" value="TreeGrafter"/>
</dbReference>
<protein>
    <recommendedName>
        <fullName evidence="8">ATP-dependent Clp protease proteolytic subunit</fullName>
        <ecNumber evidence="7">3.4.21.92</ecNumber>
    </recommendedName>
</protein>
<dbReference type="PANTHER" id="PTHR10381:SF46">
    <property type="entry name" value="ATP-DEPENDENT CLP PROTEASE PROTEOLYTIC SUBUNIT-RELATED PROTEIN 2, CHLOROPLASTIC"/>
    <property type="match status" value="1"/>
</dbReference>
<name>A0AB34JB78_PRYPA</name>
<feature type="active site" evidence="6">
    <location>
        <position position="165"/>
    </location>
</feature>
<keyword evidence="9" id="KW-0732">Signal</keyword>
<dbReference type="EMBL" id="JBGBPQ010000011">
    <property type="protein sequence ID" value="KAL1516035.1"/>
    <property type="molecule type" value="Genomic_DNA"/>
</dbReference>